<comment type="subcellular location">
    <subcellularLocation>
        <location evidence="1">Membrane</location>
    </subcellularLocation>
</comment>
<evidence type="ECO:0000256" key="2">
    <source>
        <dbReference type="ARBA" id="ARBA00009066"/>
    </source>
</evidence>
<reference evidence="9" key="1">
    <citation type="submission" date="2025-08" db="UniProtKB">
        <authorList>
            <consortium name="Ensembl"/>
        </authorList>
    </citation>
    <scope>IDENTIFICATION</scope>
</reference>
<protein>
    <recommendedName>
        <fullName evidence="6">PAT complex subunit Asterix</fullName>
    </recommendedName>
</protein>
<evidence type="ECO:0000256" key="7">
    <source>
        <dbReference type="SAM" id="MobiDB-lite"/>
    </source>
</evidence>
<keyword evidence="4 8" id="KW-1133">Transmembrane helix</keyword>
<comment type="similarity">
    <text evidence="2">Belongs to the Asterix family.</text>
</comment>
<dbReference type="AlphaFoldDB" id="A0A8K9Y2U5"/>
<sequence>MSANNMSGPQRVNKIIRYKPPSTEANPTLEDPTPDYMNLLGMIFSMCGLMLKLKWCAWIAVYCSFISFANSRSSEDTKQMMSSFMLSISAVVMSYLQNPHGRRTPDSPTDHLGERERWMDGDREGGGIKMDVLRGNTMVDMRQEQEDQVVLVILQNLSLPGDIAGFLLNCLIHPLAVS</sequence>
<evidence type="ECO:0000313" key="10">
    <source>
        <dbReference type="Proteomes" id="UP000694395"/>
    </source>
</evidence>
<keyword evidence="3 8" id="KW-0812">Transmembrane</keyword>
<accession>A0A8K9Y2U5</accession>
<evidence type="ECO:0000313" key="9">
    <source>
        <dbReference type="Ensembl" id="ENSOMYP00000140837.1"/>
    </source>
</evidence>
<proteinExistence type="inferred from homology"/>
<feature type="region of interest" description="Disordered" evidence="7">
    <location>
        <begin position="99"/>
        <end position="120"/>
    </location>
</feature>
<evidence type="ECO:0000256" key="5">
    <source>
        <dbReference type="ARBA" id="ARBA00023136"/>
    </source>
</evidence>
<evidence type="ECO:0000256" key="8">
    <source>
        <dbReference type="SAM" id="Phobius"/>
    </source>
</evidence>
<keyword evidence="10" id="KW-1185">Reference proteome</keyword>
<reference evidence="9" key="2">
    <citation type="submission" date="2025-09" db="UniProtKB">
        <authorList>
            <consortium name="Ensembl"/>
        </authorList>
    </citation>
    <scope>IDENTIFICATION</scope>
</reference>
<keyword evidence="5 8" id="KW-0472">Membrane</keyword>
<dbReference type="GeneTree" id="ENSGT00390000002121"/>
<dbReference type="PANTHER" id="PTHR13193">
    <property type="entry name" value="CGI-140"/>
    <property type="match status" value="1"/>
</dbReference>
<dbReference type="InterPro" id="IPR005351">
    <property type="entry name" value="ASTER"/>
</dbReference>
<dbReference type="GO" id="GO:0005789">
    <property type="term" value="C:endoplasmic reticulum membrane"/>
    <property type="evidence" value="ECO:0007669"/>
    <property type="project" value="InterPro"/>
</dbReference>
<feature type="compositionally biased region" description="Basic and acidic residues" evidence="7">
    <location>
        <begin position="103"/>
        <end position="120"/>
    </location>
</feature>
<dbReference type="GO" id="GO:0044183">
    <property type="term" value="F:protein folding chaperone"/>
    <property type="evidence" value="ECO:0007669"/>
    <property type="project" value="InterPro"/>
</dbReference>
<dbReference type="PANTHER" id="PTHR13193:SF0">
    <property type="entry name" value="PAT COMPLEX SUBUNIT ASTERIX"/>
    <property type="match status" value="1"/>
</dbReference>
<evidence type="ECO:0000256" key="6">
    <source>
        <dbReference type="ARBA" id="ARBA00024230"/>
    </source>
</evidence>
<dbReference type="Ensembl" id="ENSOMYT00000156884.1">
    <property type="protein sequence ID" value="ENSOMYP00000140837.1"/>
    <property type="gene ID" value="ENSOMYG00000068871.1"/>
</dbReference>
<dbReference type="Pfam" id="PF03669">
    <property type="entry name" value="ASTER"/>
    <property type="match status" value="1"/>
</dbReference>
<name>A0A8K9Y2U5_ONCMY</name>
<evidence type="ECO:0000256" key="1">
    <source>
        <dbReference type="ARBA" id="ARBA00004370"/>
    </source>
</evidence>
<dbReference type="GO" id="GO:0045048">
    <property type="term" value="P:protein insertion into ER membrane"/>
    <property type="evidence" value="ECO:0007669"/>
    <property type="project" value="InterPro"/>
</dbReference>
<organism evidence="9 10">
    <name type="scientific">Oncorhynchus mykiss</name>
    <name type="common">Rainbow trout</name>
    <name type="synonym">Salmo gairdneri</name>
    <dbReference type="NCBI Taxonomy" id="8022"/>
    <lineage>
        <taxon>Eukaryota</taxon>
        <taxon>Metazoa</taxon>
        <taxon>Chordata</taxon>
        <taxon>Craniata</taxon>
        <taxon>Vertebrata</taxon>
        <taxon>Euteleostomi</taxon>
        <taxon>Actinopterygii</taxon>
        <taxon>Neopterygii</taxon>
        <taxon>Teleostei</taxon>
        <taxon>Protacanthopterygii</taxon>
        <taxon>Salmoniformes</taxon>
        <taxon>Salmonidae</taxon>
        <taxon>Salmoninae</taxon>
        <taxon>Oncorhynchus</taxon>
    </lineage>
</organism>
<evidence type="ECO:0000256" key="3">
    <source>
        <dbReference type="ARBA" id="ARBA00022692"/>
    </source>
</evidence>
<evidence type="ECO:0000256" key="4">
    <source>
        <dbReference type="ARBA" id="ARBA00022989"/>
    </source>
</evidence>
<dbReference type="Proteomes" id="UP000694395">
    <property type="component" value="Unassembled WGS sequence"/>
</dbReference>
<feature type="transmembrane region" description="Helical" evidence="8">
    <location>
        <begin position="39"/>
        <end position="68"/>
    </location>
</feature>